<evidence type="ECO:0000256" key="10">
    <source>
        <dbReference type="ARBA" id="ARBA00023012"/>
    </source>
</evidence>
<keyword evidence="7" id="KW-0547">Nucleotide-binding</keyword>
<keyword evidence="16" id="KW-1185">Reference proteome</keyword>
<evidence type="ECO:0000256" key="9">
    <source>
        <dbReference type="ARBA" id="ARBA00022989"/>
    </source>
</evidence>
<evidence type="ECO:0000256" key="3">
    <source>
        <dbReference type="ARBA" id="ARBA00012438"/>
    </source>
</evidence>
<evidence type="ECO:0000256" key="5">
    <source>
        <dbReference type="ARBA" id="ARBA00022553"/>
    </source>
</evidence>
<dbReference type="InterPro" id="IPR003594">
    <property type="entry name" value="HATPase_dom"/>
</dbReference>
<dbReference type="PRINTS" id="PR00344">
    <property type="entry name" value="BCTRLSENSOR"/>
</dbReference>
<dbReference type="SUPFAM" id="SSF55874">
    <property type="entry name" value="ATPase domain of HSP90 chaperone/DNA topoisomerase II/histidine kinase"/>
    <property type="match status" value="1"/>
</dbReference>
<dbReference type="GO" id="GO:0000160">
    <property type="term" value="P:phosphorelay signal transduction system"/>
    <property type="evidence" value="ECO:0007669"/>
    <property type="project" value="UniProtKB-KW"/>
</dbReference>
<dbReference type="Proteomes" id="UP000660708">
    <property type="component" value="Unassembled WGS sequence"/>
</dbReference>
<dbReference type="Gene3D" id="1.10.287.130">
    <property type="match status" value="1"/>
</dbReference>
<dbReference type="SUPFAM" id="SSF47226">
    <property type="entry name" value="Histidine-containing phosphotransfer domain, HPT domain"/>
    <property type="match status" value="1"/>
</dbReference>
<dbReference type="GO" id="GO:0004673">
    <property type="term" value="F:protein histidine kinase activity"/>
    <property type="evidence" value="ECO:0007669"/>
    <property type="project" value="UniProtKB-EC"/>
</dbReference>
<dbReference type="GO" id="GO:0005524">
    <property type="term" value="F:ATP binding"/>
    <property type="evidence" value="ECO:0007669"/>
    <property type="project" value="UniProtKB-KW"/>
</dbReference>
<dbReference type="Pfam" id="PF00072">
    <property type="entry name" value="Response_reg"/>
    <property type="match status" value="1"/>
</dbReference>
<sequence length="623" mass="69314">MLDILSQSNLDIEQAHLTKVAKSSALVLLRIINDILDFSKIEAGKIQLESVPFSWQELIKELAELLAYQADSKKLKLAFYLSPQLPNWQQGDAVRLRQILLNLIGNALKFTKTTATSAGFVEVTVSRSDLNNHMEISVKDNGKGMSEAQIENLFRPFEQADSSIQRQYGGTGLGLSITHKLVSMMKGNIHCRSLEGFGSNFIVTLPYHEVPKQIDAADITLDRVKVAIVGDEDKFETDLQNQLRIHEAQCEIFPREVFNAQLITSQQFDYLVITAEAFQQLTTEGKEVFIATSRCKYILLDNSQAVLPSPTNISVSHLSLYPYYAYKVVSHIAALEGLIELESTHEVTSHPSNISMPSIEEAQAQNQLILVVEDNLYNQDLFKRQLAILGYQCIIADNGKVALQLIEQYSFALIITDCHMPIMDGYEFAKTRRTQEQTQALHYLPIIAATANALSGERQVCIDAGMDDYIAKPIVLQKLNAKLKKWITTDIHHNADTAISISAPAVDNPQELHHIDLAILSEYVGTDKEIQSIFLKSFVSDTKNLFDQVDLSLPERIRDMAHQGKTSAKAVGATQLAGKLAELEESIKDGKPEKVEALLNYCLALFDNAQAEIASILSVADLP</sequence>
<dbReference type="CDD" id="cd17546">
    <property type="entry name" value="REC_hyHK_CKI1_RcsC-like"/>
    <property type="match status" value="1"/>
</dbReference>
<evidence type="ECO:0000313" key="16">
    <source>
        <dbReference type="Proteomes" id="UP000660708"/>
    </source>
</evidence>
<dbReference type="SMART" id="SM00387">
    <property type="entry name" value="HATPase_c"/>
    <property type="match status" value="1"/>
</dbReference>
<dbReference type="GO" id="GO:0005886">
    <property type="term" value="C:plasma membrane"/>
    <property type="evidence" value="ECO:0007669"/>
    <property type="project" value="UniProtKB-SubCell"/>
</dbReference>
<dbReference type="InterPro" id="IPR004358">
    <property type="entry name" value="Sig_transdc_His_kin-like_C"/>
</dbReference>
<dbReference type="PANTHER" id="PTHR45339">
    <property type="entry name" value="HYBRID SIGNAL TRANSDUCTION HISTIDINE KINASE J"/>
    <property type="match status" value="1"/>
</dbReference>
<reference evidence="15 16" key="1">
    <citation type="submission" date="2015-06" db="EMBL/GenBank/DDBJ databases">
        <title>Genome sequence of Pseudoalteromonas peptidolytica.</title>
        <authorList>
            <person name="Xie B.-B."/>
            <person name="Rong J.-C."/>
            <person name="Qin Q.-L."/>
            <person name="Zhang Y.-Z."/>
        </authorList>
    </citation>
    <scope>NUCLEOTIDE SEQUENCE [LARGE SCALE GENOMIC DNA]</scope>
    <source>
        <strain evidence="15 16">F12-50-A1</strain>
    </source>
</reference>
<evidence type="ECO:0000259" key="13">
    <source>
        <dbReference type="PROSITE" id="PS50109"/>
    </source>
</evidence>
<evidence type="ECO:0000256" key="2">
    <source>
        <dbReference type="ARBA" id="ARBA00004651"/>
    </source>
</evidence>
<keyword evidence="11" id="KW-0472">Membrane</keyword>
<accession>A0A8I0MZZ8</accession>
<dbReference type="CDD" id="cd16922">
    <property type="entry name" value="HATPase_EvgS-ArcB-TorS-like"/>
    <property type="match status" value="1"/>
</dbReference>
<name>A0A8I0MZZ8_9GAMM</name>
<dbReference type="PROSITE" id="PS50109">
    <property type="entry name" value="HIS_KIN"/>
    <property type="match status" value="1"/>
</dbReference>
<keyword evidence="8" id="KW-0067">ATP-binding</keyword>
<keyword evidence="4" id="KW-1003">Cell membrane</keyword>
<evidence type="ECO:0000259" key="14">
    <source>
        <dbReference type="PROSITE" id="PS50110"/>
    </source>
</evidence>
<dbReference type="Pfam" id="PF02518">
    <property type="entry name" value="HATPase_c"/>
    <property type="match status" value="1"/>
</dbReference>
<protein>
    <recommendedName>
        <fullName evidence="3">histidine kinase</fullName>
        <ecNumber evidence="3">2.7.13.3</ecNumber>
    </recommendedName>
</protein>
<dbReference type="AlphaFoldDB" id="A0A8I0MZZ8"/>
<feature type="modified residue" description="4-aspartylphosphate" evidence="12">
    <location>
        <position position="417"/>
    </location>
</feature>
<evidence type="ECO:0000256" key="7">
    <source>
        <dbReference type="ARBA" id="ARBA00022741"/>
    </source>
</evidence>
<proteinExistence type="predicted"/>
<dbReference type="EC" id="2.7.13.3" evidence="3"/>
<feature type="domain" description="Histidine kinase" evidence="13">
    <location>
        <begin position="1"/>
        <end position="209"/>
    </location>
</feature>
<comment type="caution">
    <text evidence="15">The sequence shown here is derived from an EMBL/GenBank/DDBJ whole genome shotgun (WGS) entry which is preliminary data.</text>
</comment>
<dbReference type="InterPro" id="IPR001789">
    <property type="entry name" value="Sig_transdc_resp-reg_receiver"/>
</dbReference>
<gene>
    <name evidence="15" type="ORF">PPEP_b0149</name>
</gene>
<keyword evidence="5 12" id="KW-0597">Phosphoprotein</keyword>
<evidence type="ECO:0000313" key="15">
    <source>
        <dbReference type="EMBL" id="MBE0348417.1"/>
    </source>
</evidence>
<feature type="domain" description="Response regulatory" evidence="14">
    <location>
        <begin position="368"/>
        <end position="487"/>
    </location>
</feature>
<comment type="catalytic activity">
    <reaction evidence="1">
        <text>ATP + protein L-histidine = ADP + protein N-phospho-L-histidine.</text>
        <dbReference type="EC" id="2.7.13.3"/>
    </reaction>
</comment>
<dbReference type="InterPro" id="IPR005467">
    <property type="entry name" value="His_kinase_dom"/>
</dbReference>
<evidence type="ECO:0000256" key="1">
    <source>
        <dbReference type="ARBA" id="ARBA00000085"/>
    </source>
</evidence>
<dbReference type="PANTHER" id="PTHR45339:SF1">
    <property type="entry name" value="HYBRID SIGNAL TRANSDUCTION HISTIDINE KINASE J"/>
    <property type="match status" value="1"/>
</dbReference>
<dbReference type="FunFam" id="3.30.565.10:FF:000010">
    <property type="entry name" value="Sensor histidine kinase RcsC"/>
    <property type="match status" value="1"/>
</dbReference>
<dbReference type="SMART" id="SM00448">
    <property type="entry name" value="REC"/>
    <property type="match status" value="1"/>
</dbReference>
<evidence type="ECO:0000256" key="8">
    <source>
        <dbReference type="ARBA" id="ARBA00022840"/>
    </source>
</evidence>
<evidence type="ECO:0000256" key="4">
    <source>
        <dbReference type="ARBA" id="ARBA00022475"/>
    </source>
</evidence>
<keyword evidence="10" id="KW-0902">Two-component regulatory system</keyword>
<dbReference type="InterPro" id="IPR011006">
    <property type="entry name" value="CheY-like_superfamily"/>
</dbReference>
<organism evidence="15 16">
    <name type="scientific">Pseudoalteromonas peptidolytica F12-50-A1</name>
    <dbReference type="NCBI Taxonomy" id="1315280"/>
    <lineage>
        <taxon>Bacteria</taxon>
        <taxon>Pseudomonadati</taxon>
        <taxon>Pseudomonadota</taxon>
        <taxon>Gammaproteobacteria</taxon>
        <taxon>Alteromonadales</taxon>
        <taxon>Pseudoalteromonadaceae</taxon>
        <taxon>Pseudoalteromonas</taxon>
    </lineage>
</organism>
<evidence type="ECO:0000256" key="12">
    <source>
        <dbReference type="PROSITE-ProRule" id="PRU00169"/>
    </source>
</evidence>
<comment type="subcellular location">
    <subcellularLocation>
        <location evidence="2">Cell membrane</location>
        <topology evidence="2">Multi-pass membrane protein</topology>
    </subcellularLocation>
</comment>
<dbReference type="SUPFAM" id="SSF52172">
    <property type="entry name" value="CheY-like"/>
    <property type="match status" value="1"/>
</dbReference>
<dbReference type="Gene3D" id="1.20.120.160">
    <property type="entry name" value="HPT domain"/>
    <property type="match status" value="1"/>
</dbReference>
<keyword evidence="9" id="KW-1133">Transmembrane helix</keyword>
<keyword evidence="6" id="KW-0812">Transmembrane</keyword>
<dbReference type="InterPro" id="IPR036890">
    <property type="entry name" value="HATPase_C_sf"/>
</dbReference>
<dbReference type="Gene3D" id="3.40.50.2300">
    <property type="match status" value="1"/>
</dbReference>
<evidence type="ECO:0000256" key="6">
    <source>
        <dbReference type="ARBA" id="ARBA00022692"/>
    </source>
</evidence>
<evidence type="ECO:0000256" key="11">
    <source>
        <dbReference type="ARBA" id="ARBA00023136"/>
    </source>
</evidence>
<dbReference type="InterPro" id="IPR036641">
    <property type="entry name" value="HPT_dom_sf"/>
</dbReference>
<dbReference type="Gene3D" id="3.30.565.10">
    <property type="entry name" value="Histidine kinase-like ATPase, C-terminal domain"/>
    <property type="match status" value="1"/>
</dbReference>
<dbReference type="PROSITE" id="PS50110">
    <property type="entry name" value="RESPONSE_REGULATORY"/>
    <property type="match status" value="1"/>
</dbReference>
<dbReference type="EMBL" id="AQHF01000033">
    <property type="protein sequence ID" value="MBE0348417.1"/>
    <property type="molecule type" value="Genomic_DNA"/>
</dbReference>